<dbReference type="InterPro" id="IPR036465">
    <property type="entry name" value="vWFA_dom_sf"/>
</dbReference>
<dbReference type="EMBL" id="PGTY01000001">
    <property type="protein sequence ID" value="PJI92472.1"/>
    <property type="molecule type" value="Genomic_DNA"/>
</dbReference>
<evidence type="ECO:0000313" key="2">
    <source>
        <dbReference type="EMBL" id="PJI92472.1"/>
    </source>
</evidence>
<feature type="chain" id="PRO_5014825173" evidence="1">
    <location>
        <begin position="20"/>
        <end position="230"/>
    </location>
</feature>
<dbReference type="Proteomes" id="UP000228531">
    <property type="component" value="Unassembled WGS sequence"/>
</dbReference>
<evidence type="ECO:0000256" key="1">
    <source>
        <dbReference type="SAM" id="SignalP"/>
    </source>
</evidence>
<name>A0A2M8WNG9_9RHOB</name>
<reference evidence="2 3" key="1">
    <citation type="submission" date="2017-11" db="EMBL/GenBank/DDBJ databases">
        <title>Genomic Encyclopedia of Archaeal and Bacterial Type Strains, Phase II (KMG-II): From Individual Species to Whole Genera.</title>
        <authorList>
            <person name="Goeker M."/>
        </authorList>
    </citation>
    <scope>NUCLEOTIDE SEQUENCE [LARGE SCALE GENOMIC DNA]</scope>
    <source>
        <strain evidence="2 3">DSM 29128</strain>
    </source>
</reference>
<protein>
    <submittedName>
        <fullName evidence="2">Uncharacterized protein DUF1194</fullName>
    </submittedName>
</protein>
<dbReference type="InterPro" id="IPR010607">
    <property type="entry name" value="DUF1194"/>
</dbReference>
<accession>A0A2M8WNG9</accession>
<comment type="caution">
    <text evidence="2">The sequence shown here is derived from an EMBL/GenBank/DDBJ whole genome shotgun (WGS) entry which is preliminary data.</text>
</comment>
<sequence length="230" mass="24408">MVRAAFLSCLCLAAAPAAACRLALVLALDVSSSVDAREDKLLRDGLAAALLAPEVEAAFFVSADPVALMAFEWSGRGHQTDLLDWVLINTPADLEIAADGLSRSQRGASGQPTAMGHALGYAATKLQDAPVCLSQTIDLAGDGINNESFGPAGAYATFPFEGVVVNGLVIARDDRAVQDYFQTHVIRGPTAFIEVAQGFTDFENAMRRKLLREVFTQVLGRNTSLQRVPG</sequence>
<keyword evidence="3" id="KW-1185">Reference proteome</keyword>
<keyword evidence="1" id="KW-0732">Signal</keyword>
<dbReference type="SUPFAM" id="SSF53300">
    <property type="entry name" value="vWA-like"/>
    <property type="match status" value="1"/>
</dbReference>
<dbReference type="Gene3D" id="3.40.50.410">
    <property type="entry name" value="von Willebrand factor, type A domain"/>
    <property type="match status" value="1"/>
</dbReference>
<dbReference type="AlphaFoldDB" id="A0A2M8WNG9"/>
<dbReference type="Pfam" id="PF06707">
    <property type="entry name" value="DUF1194"/>
    <property type="match status" value="1"/>
</dbReference>
<organism evidence="2 3">
    <name type="scientific">Yoonia maricola</name>
    <dbReference type="NCBI Taxonomy" id="420999"/>
    <lineage>
        <taxon>Bacteria</taxon>
        <taxon>Pseudomonadati</taxon>
        <taxon>Pseudomonadota</taxon>
        <taxon>Alphaproteobacteria</taxon>
        <taxon>Rhodobacterales</taxon>
        <taxon>Paracoccaceae</taxon>
        <taxon>Yoonia</taxon>
    </lineage>
</organism>
<evidence type="ECO:0000313" key="3">
    <source>
        <dbReference type="Proteomes" id="UP000228531"/>
    </source>
</evidence>
<feature type="signal peptide" evidence="1">
    <location>
        <begin position="1"/>
        <end position="19"/>
    </location>
</feature>
<gene>
    <name evidence="2" type="ORF">BC777_1324</name>
</gene>
<proteinExistence type="predicted"/>